<dbReference type="Proteomes" id="UP001238179">
    <property type="component" value="Chromosome"/>
</dbReference>
<feature type="transmembrane region" description="Helical" evidence="6">
    <location>
        <begin position="252"/>
        <end position="272"/>
    </location>
</feature>
<keyword evidence="9" id="KW-1185">Reference proteome</keyword>
<feature type="transmembrane region" description="Helical" evidence="6">
    <location>
        <begin position="74"/>
        <end position="89"/>
    </location>
</feature>
<evidence type="ECO:0000256" key="5">
    <source>
        <dbReference type="ARBA" id="ARBA00023136"/>
    </source>
</evidence>
<dbReference type="GO" id="GO:0005886">
    <property type="term" value="C:plasma membrane"/>
    <property type="evidence" value="ECO:0007669"/>
    <property type="project" value="UniProtKB-SubCell"/>
</dbReference>
<feature type="transmembrane region" description="Helical" evidence="6">
    <location>
        <begin position="40"/>
        <end position="62"/>
    </location>
</feature>
<evidence type="ECO:0000256" key="2">
    <source>
        <dbReference type="ARBA" id="ARBA00022475"/>
    </source>
</evidence>
<dbReference type="InterPro" id="IPR051258">
    <property type="entry name" value="Diverse_Substrate_Transporter"/>
</dbReference>
<feature type="transmembrane region" description="Helical" evidence="6">
    <location>
        <begin position="182"/>
        <end position="203"/>
    </location>
</feature>
<evidence type="ECO:0000256" key="6">
    <source>
        <dbReference type="SAM" id="Phobius"/>
    </source>
</evidence>
<evidence type="ECO:0000313" key="8">
    <source>
        <dbReference type="EMBL" id="BDU75004.1"/>
    </source>
</evidence>
<feature type="transmembrane region" description="Helical" evidence="6">
    <location>
        <begin position="215"/>
        <end position="240"/>
    </location>
</feature>
<evidence type="ECO:0000313" key="9">
    <source>
        <dbReference type="Proteomes" id="UP001238179"/>
    </source>
</evidence>
<dbReference type="EMBL" id="AP027080">
    <property type="protein sequence ID" value="BDU75004.1"/>
    <property type="molecule type" value="Genomic_DNA"/>
</dbReference>
<gene>
    <name evidence="8" type="ORF">METEAL_41780</name>
</gene>
<dbReference type="SUPFAM" id="SSF103481">
    <property type="entry name" value="Multidrug resistance efflux transporter EmrE"/>
    <property type="match status" value="2"/>
</dbReference>
<proteinExistence type="predicted"/>
<name>A0AA48KAF9_9BACT</name>
<comment type="subcellular location">
    <subcellularLocation>
        <location evidence="1">Cell membrane</location>
        <topology evidence="1">Multi-pass membrane protein</topology>
    </subcellularLocation>
</comment>
<protein>
    <recommendedName>
        <fullName evidence="7">EamA domain-containing protein</fullName>
    </recommendedName>
</protein>
<keyword evidence="3 6" id="KW-0812">Transmembrane</keyword>
<organism evidence="8 9">
    <name type="scientific">Mesoterricola silvestris</name>
    <dbReference type="NCBI Taxonomy" id="2927979"/>
    <lineage>
        <taxon>Bacteria</taxon>
        <taxon>Pseudomonadati</taxon>
        <taxon>Acidobacteriota</taxon>
        <taxon>Holophagae</taxon>
        <taxon>Holophagales</taxon>
        <taxon>Holophagaceae</taxon>
        <taxon>Mesoterricola</taxon>
    </lineage>
</organism>
<dbReference type="PANTHER" id="PTHR42920:SF5">
    <property type="entry name" value="EAMA DOMAIN-CONTAINING PROTEIN"/>
    <property type="match status" value="1"/>
</dbReference>
<feature type="transmembrane region" description="Helical" evidence="6">
    <location>
        <begin position="12"/>
        <end position="34"/>
    </location>
</feature>
<keyword evidence="2" id="KW-1003">Cell membrane</keyword>
<feature type="transmembrane region" description="Helical" evidence="6">
    <location>
        <begin position="157"/>
        <end position="175"/>
    </location>
</feature>
<dbReference type="InterPro" id="IPR000620">
    <property type="entry name" value="EamA_dom"/>
</dbReference>
<sequence length="316" mass="33020">MPDTKGLKHTSAVVGTLLIAVVWGASFAGMKYALQAGLSVGAMLTLRFLLGASCLGILLLALRVPVDRRSVTDGLWLGLILTAIFWLQASGLETTTTTKSGFITGLYVLFTPMASVMLGHRLKIAHGLGALVATGGLFLLVHTPGVSFGGWNRGDSMTLVCAVGCGFHIAFTGIFSRRSNGWVLAFMQVATIAVVSCAITAFLPAPHGFQGARQALAAPGVWLALGYLGILATSLAFYLMSTLQAHLGSTEAAILYSLEPVFTALLAMTGWVPGIRERLSPLQLAGGGIILGAMLLAEVGPAWMARFGDSSPERDG</sequence>
<feature type="domain" description="EamA" evidence="7">
    <location>
        <begin position="159"/>
        <end position="296"/>
    </location>
</feature>
<feature type="transmembrane region" description="Helical" evidence="6">
    <location>
        <begin position="284"/>
        <end position="304"/>
    </location>
</feature>
<dbReference type="RefSeq" id="WP_316413686.1">
    <property type="nucleotide sequence ID" value="NZ_AP027080.1"/>
</dbReference>
<dbReference type="KEGG" id="msil:METEAL_41780"/>
<dbReference type="PANTHER" id="PTHR42920">
    <property type="entry name" value="OS03G0707200 PROTEIN-RELATED"/>
    <property type="match status" value="1"/>
</dbReference>
<evidence type="ECO:0000256" key="3">
    <source>
        <dbReference type="ARBA" id="ARBA00022692"/>
    </source>
</evidence>
<evidence type="ECO:0000259" key="7">
    <source>
        <dbReference type="Pfam" id="PF00892"/>
    </source>
</evidence>
<feature type="domain" description="EamA" evidence="7">
    <location>
        <begin position="12"/>
        <end position="141"/>
    </location>
</feature>
<dbReference type="Pfam" id="PF00892">
    <property type="entry name" value="EamA"/>
    <property type="match status" value="2"/>
</dbReference>
<evidence type="ECO:0000256" key="1">
    <source>
        <dbReference type="ARBA" id="ARBA00004651"/>
    </source>
</evidence>
<feature type="transmembrane region" description="Helical" evidence="6">
    <location>
        <begin position="130"/>
        <end position="151"/>
    </location>
</feature>
<accession>A0AA48KAF9</accession>
<dbReference type="InterPro" id="IPR037185">
    <property type="entry name" value="EmrE-like"/>
</dbReference>
<keyword evidence="4 6" id="KW-1133">Transmembrane helix</keyword>
<evidence type="ECO:0000256" key="4">
    <source>
        <dbReference type="ARBA" id="ARBA00022989"/>
    </source>
</evidence>
<feature type="transmembrane region" description="Helical" evidence="6">
    <location>
        <begin position="101"/>
        <end position="118"/>
    </location>
</feature>
<dbReference type="AlphaFoldDB" id="A0AA48KAF9"/>
<keyword evidence="5 6" id="KW-0472">Membrane</keyword>
<reference evidence="9" key="1">
    <citation type="journal article" date="2023" name="Int. J. Syst. Evol. Microbiol.">
        <title>Mesoterricola silvestris gen. nov., sp. nov., Mesoterricola sediminis sp. nov., Geothrix oryzae sp. nov., Geothrix edaphica sp. nov., Geothrix rubra sp. nov., and Geothrix limicola sp. nov., six novel members of Acidobacteriota isolated from soils.</title>
        <authorList>
            <person name="Itoh H."/>
            <person name="Sugisawa Y."/>
            <person name="Mise K."/>
            <person name="Xu Z."/>
            <person name="Kuniyasu M."/>
            <person name="Ushijima N."/>
            <person name="Kawano K."/>
            <person name="Kobayashi E."/>
            <person name="Shiratori Y."/>
            <person name="Masuda Y."/>
            <person name="Senoo K."/>
        </authorList>
    </citation>
    <scope>NUCLEOTIDE SEQUENCE [LARGE SCALE GENOMIC DNA]</scope>
    <source>
        <strain evidence="9">W79</strain>
    </source>
</reference>